<keyword evidence="7" id="KW-1185">Reference proteome</keyword>
<dbReference type="PANTHER" id="PTHR42648:SF26">
    <property type="entry name" value="INTEGRASE CATALYTIC DOMAIN-CONTAINING PROTEIN"/>
    <property type="match status" value="1"/>
</dbReference>
<feature type="domain" description="GAG-pre-integrase" evidence="4">
    <location>
        <begin position="95"/>
        <end position="167"/>
    </location>
</feature>
<dbReference type="InterPro" id="IPR057670">
    <property type="entry name" value="SH3_retrovirus"/>
</dbReference>
<dbReference type="Pfam" id="PF13976">
    <property type="entry name" value="gag_pre-integrs"/>
    <property type="match status" value="1"/>
</dbReference>
<name>A0A151U4H4_CAJCA</name>
<dbReference type="InterPro" id="IPR039537">
    <property type="entry name" value="Retrotran_Ty1/copia-like"/>
</dbReference>
<dbReference type="InterPro" id="IPR025724">
    <property type="entry name" value="GAG-pre-integrase_dom"/>
</dbReference>
<evidence type="ECO:0000256" key="1">
    <source>
        <dbReference type="ARBA" id="ARBA00022723"/>
    </source>
</evidence>
<keyword evidence="2" id="KW-0378">Hydrolase</keyword>
<feature type="domain" description="Retroviral polymerase SH3-like" evidence="5">
    <location>
        <begin position="217"/>
        <end position="262"/>
    </location>
</feature>
<reference evidence="6 7" key="1">
    <citation type="journal article" date="2012" name="Nat. Biotechnol.">
        <title>Draft genome sequence of pigeonpea (Cajanus cajan), an orphan legume crop of resource-poor farmers.</title>
        <authorList>
            <person name="Varshney R.K."/>
            <person name="Chen W."/>
            <person name="Li Y."/>
            <person name="Bharti A.K."/>
            <person name="Saxena R.K."/>
            <person name="Schlueter J.A."/>
            <person name="Donoghue M.T."/>
            <person name="Azam S."/>
            <person name="Fan G."/>
            <person name="Whaley A.M."/>
            <person name="Farmer A.D."/>
            <person name="Sheridan J."/>
            <person name="Iwata A."/>
            <person name="Tuteja R."/>
            <person name="Penmetsa R.V."/>
            <person name="Wu W."/>
            <person name="Upadhyaya H.D."/>
            <person name="Yang S.P."/>
            <person name="Shah T."/>
            <person name="Saxena K.B."/>
            <person name="Michael T."/>
            <person name="McCombie W.R."/>
            <person name="Yang B."/>
            <person name="Zhang G."/>
            <person name="Yang H."/>
            <person name="Wang J."/>
            <person name="Spillane C."/>
            <person name="Cook D.R."/>
            <person name="May G.D."/>
            <person name="Xu X."/>
            <person name="Jackson S.A."/>
        </authorList>
    </citation>
    <scope>NUCLEOTIDE SEQUENCE [LARGE SCALE GENOMIC DNA]</scope>
    <source>
        <strain evidence="7">cv. Asha</strain>
    </source>
</reference>
<dbReference type="PANTHER" id="PTHR42648">
    <property type="entry name" value="TRANSPOSASE, PUTATIVE-RELATED"/>
    <property type="match status" value="1"/>
</dbReference>
<organism evidence="6 7">
    <name type="scientific">Cajanus cajan</name>
    <name type="common">Pigeon pea</name>
    <name type="synonym">Cajanus indicus</name>
    <dbReference type="NCBI Taxonomy" id="3821"/>
    <lineage>
        <taxon>Eukaryota</taxon>
        <taxon>Viridiplantae</taxon>
        <taxon>Streptophyta</taxon>
        <taxon>Embryophyta</taxon>
        <taxon>Tracheophyta</taxon>
        <taxon>Spermatophyta</taxon>
        <taxon>Magnoliopsida</taxon>
        <taxon>eudicotyledons</taxon>
        <taxon>Gunneridae</taxon>
        <taxon>Pentapetalae</taxon>
        <taxon>rosids</taxon>
        <taxon>fabids</taxon>
        <taxon>Fabales</taxon>
        <taxon>Fabaceae</taxon>
        <taxon>Papilionoideae</taxon>
        <taxon>50 kb inversion clade</taxon>
        <taxon>NPAAA clade</taxon>
        <taxon>indigoferoid/millettioid clade</taxon>
        <taxon>Phaseoleae</taxon>
        <taxon>Cajanus</taxon>
    </lineage>
</organism>
<evidence type="ECO:0000313" key="7">
    <source>
        <dbReference type="Proteomes" id="UP000075243"/>
    </source>
</evidence>
<dbReference type="Proteomes" id="UP000075243">
    <property type="component" value="Chromosome 2"/>
</dbReference>
<evidence type="ECO:0000259" key="4">
    <source>
        <dbReference type="Pfam" id="PF13976"/>
    </source>
</evidence>
<dbReference type="OMA" id="WILESPK"/>
<dbReference type="GO" id="GO:0016787">
    <property type="term" value="F:hydrolase activity"/>
    <property type="evidence" value="ECO:0007669"/>
    <property type="project" value="UniProtKB-KW"/>
</dbReference>
<feature type="domain" description="Reverse transcriptase Ty1/copia-type" evidence="3">
    <location>
        <begin position="397"/>
        <end position="448"/>
    </location>
</feature>
<protein>
    <submittedName>
        <fullName evidence="6">Retrovirus-related Pol polyprotein from transposon TNT 1-94</fullName>
    </submittedName>
</protein>
<sequence>MIKTPFVGSENVVVGNGNFLPIHNTSTSKLKNLSNNIAFTLNKLLHVLDITKNLLSVAQFAKEISCFFEFHSTDCFVKSQGSQKLLLQGKLKDGLYAFENLQIVHPNNDFPISALYSSTTCNSLPIWHSRLGHCANKIVKHVLKQCNISIPLHDNATMCGSCCLGKMHKSSFPISKTVYTQPLQLVYSDIWGPSPIPSKEGYRYYIIHIFDLIIKYKMDYRSKPCIFLGYSCNHKGYKCLDAIRRIYIVKHVVFDEFDFPMLSKRHENLSCLPTTSNTHPPIILVVSNCSAPQIEDTPPPTGPLTNVPTIMPSHTDGTSLTDNTINPSVETVFDTGPSSGATPLVINNHPMVTRGKAGIFKPKVMVVEMEPTTVREALQSPQWVQAMHEELNALVKNQMWDLVPLPPHRKPMGSKWIFRLKHNPDGSISKYKVRLVARGFTQQHGLDIIKKRLAL</sequence>
<gene>
    <name evidence="6" type="ORF">KK1_006866</name>
</gene>
<dbReference type="AlphaFoldDB" id="A0A151U4H4"/>
<dbReference type="Pfam" id="PF07727">
    <property type="entry name" value="RVT_2"/>
    <property type="match status" value="1"/>
</dbReference>
<dbReference type="GO" id="GO:0046872">
    <property type="term" value="F:metal ion binding"/>
    <property type="evidence" value="ECO:0007669"/>
    <property type="project" value="UniProtKB-KW"/>
</dbReference>
<dbReference type="Gramene" id="C.cajan_06678.t">
    <property type="protein sequence ID" value="C.cajan_06678.t"/>
    <property type="gene ID" value="C.cajan_06678"/>
</dbReference>
<dbReference type="EMBL" id="CM003604">
    <property type="protein sequence ID" value="KYP74197.1"/>
    <property type="molecule type" value="Genomic_DNA"/>
</dbReference>
<dbReference type="InterPro" id="IPR013103">
    <property type="entry name" value="RVT_2"/>
</dbReference>
<evidence type="ECO:0000259" key="3">
    <source>
        <dbReference type="Pfam" id="PF07727"/>
    </source>
</evidence>
<evidence type="ECO:0000313" key="6">
    <source>
        <dbReference type="EMBL" id="KYP74197.1"/>
    </source>
</evidence>
<dbReference type="Pfam" id="PF25597">
    <property type="entry name" value="SH3_retrovirus"/>
    <property type="match status" value="1"/>
</dbReference>
<proteinExistence type="predicted"/>
<evidence type="ECO:0000256" key="2">
    <source>
        <dbReference type="ARBA" id="ARBA00022801"/>
    </source>
</evidence>
<evidence type="ECO:0000259" key="5">
    <source>
        <dbReference type="Pfam" id="PF25597"/>
    </source>
</evidence>
<keyword evidence="1" id="KW-0479">Metal-binding</keyword>
<accession>A0A151U4H4</accession>